<dbReference type="Gene3D" id="3.40.50.150">
    <property type="entry name" value="Vaccinia Virus protein VP39"/>
    <property type="match status" value="1"/>
</dbReference>
<feature type="region of interest" description="Disordered" evidence="7">
    <location>
        <begin position="225"/>
        <end position="267"/>
    </location>
</feature>
<evidence type="ECO:0000256" key="5">
    <source>
        <dbReference type="ARBA" id="ARBA00022747"/>
    </source>
</evidence>
<evidence type="ECO:0000256" key="4">
    <source>
        <dbReference type="ARBA" id="ARBA00022691"/>
    </source>
</evidence>
<sequence length="267" mass="30973">MSALITDKKLLKRLNDIMPFGSGRRLYQEVYDKILIAGVDFTPDKKDEMQENYELFRKILAIHTEFREKAPFRDLFGEYLFEYGKLNAWTGQFFTPYTVCDFIVEMTMSIQADEEPPRILDPAAGTGRFMLSTAKYYHKEIGQYNFLFTNVDIDPRVHTYCVLNAILYNIPSINIHGDALATKYYGAFATIPVNGWPIATWHKMDHEKLQEIQGEAIRLAAEAAKEQREARRAPEGMERYTRKLKKRVRDKPVRSKAKPKQRTLGMG</sequence>
<dbReference type="InterPro" id="IPR003356">
    <property type="entry name" value="DNA_methylase_A-5"/>
</dbReference>
<dbReference type="EMBL" id="LAZR01014463">
    <property type="protein sequence ID" value="KKM17390.1"/>
    <property type="molecule type" value="Genomic_DNA"/>
</dbReference>
<dbReference type="InterPro" id="IPR029063">
    <property type="entry name" value="SAM-dependent_MTases_sf"/>
</dbReference>
<dbReference type="PANTHER" id="PTHR42933">
    <property type="entry name" value="SLR6095 PROTEIN"/>
    <property type="match status" value="1"/>
</dbReference>
<dbReference type="SUPFAM" id="SSF53335">
    <property type="entry name" value="S-adenosyl-L-methionine-dependent methyltransferases"/>
    <property type="match status" value="1"/>
</dbReference>
<dbReference type="Pfam" id="PF02384">
    <property type="entry name" value="N6_Mtase"/>
    <property type="match status" value="1"/>
</dbReference>
<evidence type="ECO:0000256" key="7">
    <source>
        <dbReference type="SAM" id="MobiDB-lite"/>
    </source>
</evidence>
<keyword evidence="2" id="KW-0489">Methyltransferase</keyword>
<evidence type="ECO:0000256" key="3">
    <source>
        <dbReference type="ARBA" id="ARBA00022679"/>
    </source>
</evidence>
<reference evidence="9" key="1">
    <citation type="journal article" date="2015" name="Nature">
        <title>Complex archaea that bridge the gap between prokaryotes and eukaryotes.</title>
        <authorList>
            <person name="Spang A."/>
            <person name="Saw J.H."/>
            <person name="Jorgensen S.L."/>
            <person name="Zaremba-Niedzwiedzka K."/>
            <person name="Martijn J."/>
            <person name="Lind A.E."/>
            <person name="van Eijk R."/>
            <person name="Schleper C."/>
            <person name="Guy L."/>
            <person name="Ettema T.J."/>
        </authorList>
    </citation>
    <scope>NUCLEOTIDE SEQUENCE</scope>
</reference>
<dbReference type="GO" id="GO:0009307">
    <property type="term" value="P:DNA restriction-modification system"/>
    <property type="evidence" value="ECO:0007669"/>
    <property type="project" value="UniProtKB-KW"/>
</dbReference>
<keyword evidence="4" id="KW-0949">S-adenosyl-L-methionine</keyword>
<dbReference type="GO" id="GO:0009007">
    <property type="term" value="F:site-specific DNA-methyltransferase (adenine-specific) activity"/>
    <property type="evidence" value="ECO:0007669"/>
    <property type="project" value="UniProtKB-EC"/>
</dbReference>
<dbReference type="CDD" id="cd02440">
    <property type="entry name" value="AdoMet_MTases"/>
    <property type="match status" value="1"/>
</dbReference>
<feature type="compositionally biased region" description="Basic residues" evidence="7">
    <location>
        <begin position="242"/>
        <end position="261"/>
    </location>
</feature>
<evidence type="ECO:0000259" key="8">
    <source>
        <dbReference type="Pfam" id="PF02384"/>
    </source>
</evidence>
<keyword evidence="5" id="KW-0680">Restriction system</keyword>
<comment type="catalytic activity">
    <reaction evidence="6">
        <text>a 2'-deoxyadenosine in DNA + S-adenosyl-L-methionine = an N(6)-methyl-2'-deoxyadenosine in DNA + S-adenosyl-L-homocysteine + H(+)</text>
        <dbReference type="Rhea" id="RHEA:15197"/>
        <dbReference type="Rhea" id="RHEA-COMP:12418"/>
        <dbReference type="Rhea" id="RHEA-COMP:12419"/>
        <dbReference type="ChEBI" id="CHEBI:15378"/>
        <dbReference type="ChEBI" id="CHEBI:57856"/>
        <dbReference type="ChEBI" id="CHEBI:59789"/>
        <dbReference type="ChEBI" id="CHEBI:90615"/>
        <dbReference type="ChEBI" id="CHEBI:90616"/>
        <dbReference type="EC" id="2.1.1.72"/>
    </reaction>
</comment>
<dbReference type="PRINTS" id="PR00507">
    <property type="entry name" value="N12N6MTFRASE"/>
</dbReference>
<dbReference type="GO" id="GO:0008170">
    <property type="term" value="F:N-methyltransferase activity"/>
    <property type="evidence" value="ECO:0007669"/>
    <property type="project" value="InterPro"/>
</dbReference>
<dbReference type="EC" id="2.1.1.72" evidence="1"/>
<evidence type="ECO:0000256" key="1">
    <source>
        <dbReference type="ARBA" id="ARBA00011900"/>
    </source>
</evidence>
<dbReference type="GO" id="GO:0032259">
    <property type="term" value="P:methylation"/>
    <property type="evidence" value="ECO:0007669"/>
    <property type="project" value="UniProtKB-KW"/>
</dbReference>
<comment type="caution">
    <text evidence="9">The sequence shown here is derived from an EMBL/GenBank/DDBJ whole genome shotgun (WGS) entry which is preliminary data.</text>
</comment>
<keyword evidence="3" id="KW-0808">Transferase</keyword>
<organism evidence="9">
    <name type="scientific">marine sediment metagenome</name>
    <dbReference type="NCBI Taxonomy" id="412755"/>
    <lineage>
        <taxon>unclassified sequences</taxon>
        <taxon>metagenomes</taxon>
        <taxon>ecological metagenomes</taxon>
    </lineage>
</organism>
<dbReference type="InterPro" id="IPR051537">
    <property type="entry name" value="DNA_Adenine_Mtase"/>
</dbReference>
<evidence type="ECO:0000313" key="9">
    <source>
        <dbReference type="EMBL" id="KKM17390.1"/>
    </source>
</evidence>
<accession>A0A0F9KPR6</accession>
<feature type="domain" description="DNA methylase adenine-specific" evidence="8">
    <location>
        <begin position="83"/>
        <end position="181"/>
    </location>
</feature>
<evidence type="ECO:0000256" key="6">
    <source>
        <dbReference type="ARBA" id="ARBA00047942"/>
    </source>
</evidence>
<name>A0A0F9KPR6_9ZZZZ</name>
<proteinExistence type="predicted"/>
<protein>
    <recommendedName>
        <fullName evidence="1">site-specific DNA-methyltransferase (adenine-specific)</fullName>
        <ecNumber evidence="1">2.1.1.72</ecNumber>
    </recommendedName>
</protein>
<gene>
    <name evidence="9" type="ORF">LCGC14_1676290</name>
</gene>
<dbReference type="AlphaFoldDB" id="A0A0F9KPR6"/>
<dbReference type="PANTHER" id="PTHR42933:SF4">
    <property type="entry name" value="TYPE I RESTRICTION ENZYME ECOKI METHYLASE SUBUNIT"/>
    <property type="match status" value="1"/>
</dbReference>
<feature type="compositionally biased region" description="Basic and acidic residues" evidence="7">
    <location>
        <begin position="225"/>
        <end position="241"/>
    </location>
</feature>
<dbReference type="GO" id="GO:0003677">
    <property type="term" value="F:DNA binding"/>
    <property type="evidence" value="ECO:0007669"/>
    <property type="project" value="InterPro"/>
</dbReference>
<evidence type="ECO:0000256" key="2">
    <source>
        <dbReference type="ARBA" id="ARBA00022603"/>
    </source>
</evidence>